<keyword evidence="6" id="KW-1185">Reference proteome</keyword>
<dbReference type="InterPro" id="IPR035979">
    <property type="entry name" value="RBD_domain_sf"/>
</dbReference>
<reference evidence="5 6" key="1">
    <citation type="submission" date="2024-04" db="EMBL/GenBank/DDBJ databases">
        <title>Tritrichomonas musculus Genome.</title>
        <authorList>
            <person name="Alves-Ferreira E."/>
            <person name="Grigg M."/>
            <person name="Lorenzi H."/>
            <person name="Galac M."/>
        </authorList>
    </citation>
    <scope>NUCLEOTIDE SEQUENCE [LARGE SCALE GENOMIC DNA]</scope>
    <source>
        <strain evidence="5 6">EAF2021</strain>
    </source>
</reference>
<dbReference type="PROSITE" id="PS50102">
    <property type="entry name" value="RRM"/>
    <property type="match status" value="1"/>
</dbReference>
<accession>A0ABR2GSZ8</accession>
<sequence>MELQSFSEHLLFVCNIPYREEVKEFFDYLHSFGEISFFSHFIQKSGSCYVCYYDSNSAQKAFDQINNISFGTNQLKVSFSWNNAFPLDKLSSSILVKYKNNDSLSINDVVNIFISYGEIKKVYLSQDKKSMKLVYFDTRSSLKAINNDLKDFVVLLIKPFDNISKLNFLEKELKNRQNLYEIENQKSNNLFFVNQKLNTRIQNLEDELKQLKAKYKKVSTLLDQNNPYRYKYMNLKRTYKSLLKTNSKNRSRTAKVDEELISSSNSMPPDFHINTTILNELKALSKVHPNARKFSNQLYEYSLSIYFYSAKCYRFNLQTFPFPSVSSLYYHFGYEMNCLKKYVCNLKYSSFLLDSFKEIFSMNNLVPCVISGDATVASGDPMYKQNTKNSHVYLYQLQSLSPDYPVLPIHLKMNASPNFKIENLDDMFHLRDNIEGIGLTCLAICTDGDEGTDHYHIETFEKFDQLLNAQNEVIAVPHNAHPILDLYHVLKEQRARFFRQNLALSPASPKFKTMEIQKIVDRGECFTQHNEIIRFKDEYAIDFFSPASFLDVTSNSIIINFGYFLLPFILWQTAVRYKNLTNDQRIFFFNTCFLIFKKEFDNFQGRNKNLHFYQENVSNCEVLACWTRCSLIKYMNTMILYIYALKTYGDALILLNRLTNYPIEKSFGNVREYMNNSVNQKLFRNVLVHKVLREEMNKSLDLQSNTKASNEMGGVVISPNTSQFFNFDKKKIEEEIHFLREAAYSDEYVIGINDIPNLKTLMMNLLKDPNSADTIPKNQSSTSTKQIPMRWGIPIH</sequence>
<evidence type="ECO:0000256" key="1">
    <source>
        <dbReference type="PROSITE-ProRule" id="PRU00176"/>
    </source>
</evidence>
<feature type="compositionally biased region" description="Polar residues" evidence="3">
    <location>
        <begin position="772"/>
        <end position="786"/>
    </location>
</feature>
<evidence type="ECO:0000256" key="2">
    <source>
        <dbReference type="SAM" id="Coils"/>
    </source>
</evidence>
<gene>
    <name evidence="5" type="ORF">M9Y10_037298</name>
</gene>
<dbReference type="SMART" id="SM00360">
    <property type="entry name" value="RRM"/>
    <property type="match status" value="1"/>
</dbReference>
<dbReference type="CDD" id="cd00590">
    <property type="entry name" value="RRM_SF"/>
    <property type="match status" value="1"/>
</dbReference>
<feature type="coiled-coil region" evidence="2">
    <location>
        <begin position="166"/>
        <end position="221"/>
    </location>
</feature>
<proteinExistence type="predicted"/>
<dbReference type="EMBL" id="JAPFFF010000063">
    <property type="protein sequence ID" value="KAK8836776.1"/>
    <property type="molecule type" value="Genomic_DNA"/>
</dbReference>
<evidence type="ECO:0000259" key="4">
    <source>
        <dbReference type="PROSITE" id="PS50102"/>
    </source>
</evidence>
<keyword evidence="2" id="KW-0175">Coiled coil</keyword>
<organism evidence="5 6">
    <name type="scientific">Tritrichomonas musculus</name>
    <dbReference type="NCBI Taxonomy" id="1915356"/>
    <lineage>
        <taxon>Eukaryota</taxon>
        <taxon>Metamonada</taxon>
        <taxon>Parabasalia</taxon>
        <taxon>Tritrichomonadida</taxon>
        <taxon>Tritrichomonadidae</taxon>
        <taxon>Tritrichomonas</taxon>
    </lineage>
</organism>
<evidence type="ECO:0000256" key="3">
    <source>
        <dbReference type="SAM" id="MobiDB-lite"/>
    </source>
</evidence>
<dbReference type="InterPro" id="IPR000504">
    <property type="entry name" value="RRM_dom"/>
</dbReference>
<keyword evidence="1" id="KW-0694">RNA-binding</keyword>
<evidence type="ECO:0000313" key="5">
    <source>
        <dbReference type="EMBL" id="KAK8836776.1"/>
    </source>
</evidence>
<name>A0ABR2GSZ8_9EUKA</name>
<dbReference type="InterPro" id="IPR012677">
    <property type="entry name" value="Nucleotide-bd_a/b_plait_sf"/>
</dbReference>
<dbReference type="Gene3D" id="3.30.70.330">
    <property type="match status" value="1"/>
</dbReference>
<protein>
    <recommendedName>
        <fullName evidence="4">RRM domain-containing protein</fullName>
    </recommendedName>
</protein>
<dbReference type="SUPFAM" id="SSF54928">
    <property type="entry name" value="RNA-binding domain, RBD"/>
    <property type="match status" value="1"/>
</dbReference>
<comment type="caution">
    <text evidence="5">The sequence shown here is derived from an EMBL/GenBank/DDBJ whole genome shotgun (WGS) entry which is preliminary data.</text>
</comment>
<evidence type="ECO:0000313" key="6">
    <source>
        <dbReference type="Proteomes" id="UP001470230"/>
    </source>
</evidence>
<dbReference type="Proteomes" id="UP001470230">
    <property type="component" value="Unassembled WGS sequence"/>
</dbReference>
<feature type="domain" description="RRM" evidence="4">
    <location>
        <begin position="9"/>
        <end position="82"/>
    </location>
</feature>
<feature type="region of interest" description="Disordered" evidence="3">
    <location>
        <begin position="772"/>
        <end position="796"/>
    </location>
</feature>